<dbReference type="Proteomes" id="UP000546536">
    <property type="component" value="Unassembled WGS sequence"/>
</dbReference>
<keyword evidence="1" id="KW-0488">Methylation</keyword>
<organism evidence="3 4">
    <name type="scientific">Acinetobacter terrae</name>
    <dbReference type="NCBI Taxonomy" id="2731247"/>
    <lineage>
        <taxon>Bacteria</taxon>
        <taxon>Pseudomonadati</taxon>
        <taxon>Pseudomonadota</taxon>
        <taxon>Gammaproteobacteria</taxon>
        <taxon>Moraxellales</taxon>
        <taxon>Moraxellaceae</taxon>
        <taxon>Acinetobacter</taxon>
        <taxon>Acinetobacter Taxon 24</taxon>
    </lineage>
</organism>
<dbReference type="Pfam" id="PF07963">
    <property type="entry name" value="N_methyl"/>
    <property type="match status" value="1"/>
</dbReference>
<name>A0ABX1V1F6_9GAMM</name>
<dbReference type="InterPro" id="IPR000983">
    <property type="entry name" value="Bac_GSPG_pilin"/>
</dbReference>
<keyword evidence="4" id="KW-1185">Reference proteome</keyword>
<evidence type="ECO:0000256" key="1">
    <source>
        <dbReference type="ARBA" id="ARBA00022481"/>
    </source>
</evidence>
<comment type="caution">
    <text evidence="3">The sequence shown here is derived from an EMBL/GenBank/DDBJ whole genome shotgun (WGS) entry which is preliminary data.</text>
</comment>
<dbReference type="EMBL" id="JABERG010000007">
    <property type="protein sequence ID" value="NNH87476.1"/>
    <property type="molecule type" value="Genomic_DNA"/>
</dbReference>
<keyword evidence="2" id="KW-0472">Membrane</keyword>
<keyword evidence="2" id="KW-1133">Transmembrane helix</keyword>
<gene>
    <name evidence="3" type="ORF">HLH13_07075</name>
</gene>
<evidence type="ECO:0000256" key="2">
    <source>
        <dbReference type="SAM" id="Phobius"/>
    </source>
</evidence>
<dbReference type="InterPro" id="IPR031982">
    <property type="entry name" value="PilE-like"/>
</dbReference>
<dbReference type="InterPro" id="IPR045584">
    <property type="entry name" value="Pilin-like"/>
</dbReference>
<reference evidence="3 4" key="1">
    <citation type="submission" date="2020-04" db="EMBL/GenBank/DDBJ databases">
        <title>Acinetobacter Taxon 24.</title>
        <authorList>
            <person name="Nemec A."/>
            <person name="Radolfova-Krizova L."/>
            <person name="Higgins P.G."/>
            <person name="Spanelova P."/>
        </authorList>
    </citation>
    <scope>NUCLEOTIDE SEQUENCE [LARGE SCALE GENOMIC DNA]</scope>
    <source>
        <strain evidence="3 4">ANC 4279</strain>
    </source>
</reference>
<dbReference type="SUPFAM" id="SSF54523">
    <property type="entry name" value="Pili subunits"/>
    <property type="match status" value="1"/>
</dbReference>
<protein>
    <submittedName>
        <fullName evidence="3">Prepilin-type N-terminal cleavage/methylation domain-containing protein</fullName>
    </submittedName>
</protein>
<dbReference type="Gene3D" id="3.30.700.10">
    <property type="entry name" value="Glycoprotein, Type 4 Pilin"/>
    <property type="match status" value="1"/>
</dbReference>
<proteinExistence type="predicted"/>
<accession>A0ABX1V1F6</accession>
<dbReference type="RefSeq" id="WP_171544204.1">
    <property type="nucleotide sequence ID" value="NZ_JABERG010000007.1"/>
</dbReference>
<evidence type="ECO:0000313" key="3">
    <source>
        <dbReference type="EMBL" id="NNH87476.1"/>
    </source>
</evidence>
<dbReference type="PANTHER" id="PTHR30093:SF47">
    <property type="entry name" value="TYPE IV PILUS NON-CORE MINOR PILIN PILE"/>
    <property type="match status" value="1"/>
</dbReference>
<dbReference type="PRINTS" id="PR00813">
    <property type="entry name" value="BCTERIALGSPG"/>
</dbReference>
<sequence length="144" mass="16101">MVKNGFTLIELMIVVAIIGILAAIAYPSYTQYKIRSNRADAQSELMFIAQRMTEYKGVNGSFEGASVQQLYGQTTTPKGEALYDVSFDPILVDASKWVLVAKPKPNTIQKDNGWLCLNYKSERLWVKGQNSCNNISPTSNWDGR</sequence>
<dbReference type="PANTHER" id="PTHR30093">
    <property type="entry name" value="GENERAL SECRETION PATHWAY PROTEIN G"/>
    <property type="match status" value="1"/>
</dbReference>
<dbReference type="Pfam" id="PF16732">
    <property type="entry name" value="ComP_DUS"/>
    <property type="match status" value="1"/>
</dbReference>
<dbReference type="InterPro" id="IPR012902">
    <property type="entry name" value="N_methyl_site"/>
</dbReference>
<feature type="transmembrane region" description="Helical" evidence="2">
    <location>
        <begin position="6"/>
        <end position="26"/>
    </location>
</feature>
<keyword evidence="2" id="KW-0812">Transmembrane</keyword>
<evidence type="ECO:0000313" key="4">
    <source>
        <dbReference type="Proteomes" id="UP000546536"/>
    </source>
</evidence>
<dbReference type="NCBIfam" id="TIGR02532">
    <property type="entry name" value="IV_pilin_GFxxxE"/>
    <property type="match status" value="1"/>
</dbReference>